<name>A0A934J4Z1_9BACL</name>
<evidence type="ECO:0000259" key="2">
    <source>
        <dbReference type="Pfam" id="PF26078"/>
    </source>
</evidence>
<dbReference type="InterPro" id="IPR058531">
    <property type="entry name" value="Baseplate_J_M"/>
</dbReference>
<evidence type="ECO:0000256" key="1">
    <source>
        <dbReference type="ARBA" id="ARBA00038087"/>
    </source>
</evidence>
<dbReference type="PANTHER" id="PTHR37829:SF3">
    <property type="entry name" value="PROTEIN JAYE-RELATED"/>
    <property type="match status" value="1"/>
</dbReference>
<dbReference type="AlphaFoldDB" id="A0A934J4Z1"/>
<dbReference type="EMBL" id="JAELUP010000008">
    <property type="protein sequence ID" value="MBJ6360433.1"/>
    <property type="molecule type" value="Genomic_DNA"/>
</dbReference>
<gene>
    <name evidence="4" type="ORF">JFN88_03730</name>
</gene>
<feature type="domain" description="Baseplate J-like C-terminal" evidence="3">
    <location>
        <begin position="261"/>
        <end position="342"/>
    </location>
</feature>
<organism evidence="4 5">
    <name type="scientific">Paenibacillus roseus</name>
    <dbReference type="NCBI Taxonomy" id="2798579"/>
    <lineage>
        <taxon>Bacteria</taxon>
        <taxon>Bacillati</taxon>
        <taxon>Bacillota</taxon>
        <taxon>Bacilli</taxon>
        <taxon>Bacillales</taxon>
        <taxon>Paenibacillaceae</taxon>
        <taxon>Paenibacillus</taxon>
    </lineage>
</organism>
<feature type="domain" description="Baseplate J-like central" evidence="2">
    <location>
        <begin position="183"/>
        <end position="252"/>
    </location>
</feature>
<accession>A0A934J4Z1</accession>
<dbReference type="InterPro" id="IPR052399">
    <property type="entry name" value="Phage_Baseplate_Assmbl_Protein"/>
</dbReference>
<evidence type="ECO:0000259" key="3">
    <source>
        <dbReference type="Pfam" id="PF26079"/>
    </source>
</evidence>
<comment type="caution">
    <text evidence="4">The sequence shown here is derived from an EMBL/GenBank/DDBJ whole genome shotgun (WGS) entry which is preliminary data.</text>
</comment>
<sequence>MYETNTFEYLLDRMLTRVPFTLDKREGSIIYDALAPAAAELAQMYMELDINLNLSFADTASGEFLERRASDFGLRRRPAAPAQRRAIFYDDQNVRIDVPLLTRYSASNLNFKVIKRLEKGEYTVECETPGVLGNQSYGNLLPIDYVQDLARAELAEVLIPGTEAESDDALRARYLARVQTPSSGGNVSDYKNWALEVSGVGAAKVNPLWNGPGTVKVVVVDAEKKPPATELVLEVRNHIEQLRPIGANVTVSPATGKEVAVAGVVTLAQGYTLQHVVDAFTSALNLHFQSVAFNQNYLSLAKIGTILLDVPGVTDYSDLKLNGQSTNVALGDEEVPVVHMVNLGV</sequence>
<dbReference type="Pfam" id="PF26078">
    <property type="entry name" value="Baseplate_J_M"/>
    <property type="match status" value="1"/>
</dbReference>
<dbReference type="InterPro" id="IPR058530">
    <property type="entry name" value="Baseplate_J-like_C"/>
</dbReference>
<evidence type="ECO:0000313" key="5">
    <source>
        <dbReference type="Proteomes" id="UP000640274"/>
    </source>
</evidence>
<dbReference type="Pfam" id="PF26079">
    <property type="entry name" value="Baseplate_J_C"/>
    <property type="match status" value="1"/>
</dbReference>
<protein>
    <submittedName>
        <fullName evidence="4">Baseplate J/gp47 family protein</fullName>
    </submittedName>
</protein>
<dbReference type="RefSeq" id="WP_199017985.1">
    <property type="nucleotide sequence ID" value="NZ_JAELUP010000008.1"/>
</dbReference>
<proteinExistence type="inferred from homology"/>
<comment type="similarity">
    <text evidence="1">Belongs to the Mu gp47/PBSX XkdT family.</text>
</comment>
<keyword evidence="5" id="KW-1185">Reference proteome</keyword>
<dbReference type="Proteomes" id="UP000640274">
    <property type="component" value="Unassembled WGS sequence"/>
</dbReference>
<dbReference type="PANTHER" id="PTHR37829">
    <property type="entry name" value="PHAGE-LIKE ELEMENT PBSX PROTEIN XKDT"/>
    <property type="match status" value="1"/>
</dbReference>
<reference evidence="4" key="1">
    <citation type="submission" date="2020-12" db="EMBL/GenBank/DDBJ databases">
        <authorList>
            <person name="Huq M.A."/>
        </authorList>
    </citation>
    <scope>NUCLEOTIDE SEQUENCE</scope>
    <source>
        <strain evidence="4">MAHUQ-46</strain>
    </source>
</reference>
<evidence type="ECO:0000313" key="4">
    <source>
        <dbReference type="EMBL" id="MBJ6360433.1"/>
    </source>
</evidence>